<protein>
    <recommendedName>
        <fullName evidence="2">BSD domain-containing protein</fullName>
    </recommendedName>
</protein>
<reference evidence="5" key="1">
    <citation type="submission" date="2016-05" db="EMBL/GenBank/DDBJ databases">
        <authorList>
            <person name="Naeem Raeece"/>
        </authorList>
    </citation>
    <scope>NUCLEOTIDE SEQUENCE [LARGE SCALE GENOMIC DNA]</scope>
</reference>
<dbReference type="PROSITE" id="PS50858">
    <property type="entry name" value="BSD"/>
    <property type="match status" value="1"/>
</dbReference>
<accession>A0A1A8VVF3</accession>
<dbReference type="Proteomes" id="UP000078597">
    <property type="component" value="Unassembled WGS sequence"/>
</dbReference>
<evidence type="ECO:0000313" key="6">
    <source>
        <dbReference type="Proteomes" id="UP000219813"/>
    </source>
</evidence>
<dbReference type="InterPro" id="IPR005607">
    <property type="entry name" value="BSD_dom"/>
</dbReference>
<reference evidence="4 6" key="3">
    <citation type="submission" date="2016-06" db="EMBL/GenBank/DDBJ databases">
        <authorList>
            <consortium name="Pathogen Informatics"/>
        </authorList>
    </citation>
    <scope>NUCLEOTIDE SEQUENCE [LARGE SCALE GENOMIC DNA]</scope>
</reference>
<dbReference type="RefSeq" id="XP_028861171.1">
    <property type="nucleotide sequence ID" value="XM_029004487.1"/>
</dbReference>
<dbReference type="EMBL" id="FLQW01000550">
    <property type="protein sequence ID" value="SBS84543.1"/>
    <property type="molecule type" value="Genomic_DNA"/>
</dbReference>
<dbReference type="VEuPathDB" id="PlasmoDB:PmUG01_08032500"/>
<dbReference type="KEGG" id="pmal:PMUG01_08032500"/>
<feature type="compositionally biased region" description="Low complexity" evidence="1">
    <location>
        <begin position="198"/>
        <end position="208"/>
    </location>
</feature>
<dbReference type="OrthoDB" id="360521at2759"/>
<evidence type="ECO:0000313" key="4">
    <source>
        <dbReference type="EMBL" id="SCN12200.1"/>
    </source>
</evidence>
<reference evidence="3" key="2">
    <citation type="submission" date="2016-05" db="EMBL/GenBank/DDBJ databases">
        <authorList>
            <person name="Lavstsen T."/>
            <person name="Jespersen J.S."/>
        </authorList>
    </citation>
    <scope>NUCLEOTIDE SEQUENCE [LARGE SCALE GENOMIC DNA]</scope>
</reference>
<evidence type="ECO:0000259" key="2">
    <source>
        <dbReference type="PROSITE" id="PS50858"/>
    </source>
</evidence>
<feature type="region of interest" description="Disordered" evidence="1">
    <location>
        <begin position="167"/>
        <end position="270"/>
    </location>
</feature>
<dbReference type="Pfam" id="PF26279">
    <property type="entry name" value="PH_37"/>
    <property type="match status" value="1"/>
</dbReference>
<evidence type="ECO:0000313" key="3">
    <source>
        <dbReference type="EMBL" id="SBS84543.1"/>
    </source>
</evidence>
<dbReference type="OMA" id="MCIQNNI"/>
<evidence type="ECO:0000313" key="5">
    <source>
        <dbReference type="Proteomes" id="UP000078597"/>
    </source>
</evidence>
<dbReference type="AlphaFoldDB" id="A0A1A8VVF3"/>
<proteinExistence type="predicted"/>
<keyword evidence="6" id="KW-1185">Reference proteome</keyword>
<dbReference type="InterPro" id="IPR058878">
    <property type="entry name" value="PH_plasmodium"/>
</dbReference>
<evidence type="ECO:0000256" key="1">
    <source>
        <dbReference type="SAM" id="MobiDB-lite"/>
    </source>
</evidence>
<sequence length="707" mass="83666">MEEEKIVDMFEVLYNNEKGELYITNKYFIFISEKTKKVKVDSNSLFLIDDIDLKVCILSWRKTEKSKKTKKIRFSFAIRTIKNNFCFHDYNNTELYIFEFFNDKDYNSVSDLINYLNKGNLKSHLYIDFNLNLLSGKYKVFEDEEVIDGSEEYKNISSDRKKELHKVGGGANNVGDAANNIGGREINTGNNEKRISGSDNNVDSNDNVRSARGKNTEGRIDIPPHHGSKSKGEKPKNVEEKYEEIEKNKVIPYLHSSSDENNDNENDKNLNKNDCFNALNKVLESDTRLKSLYDMCIENNILDKEEFYKLHKNDIYEHRNVGLSADTNILKEPIYITEEQKNSKSVEINKELSKLILSENTELKKLYDYYTENNILNESKFWFFLFNNKYSHLFFYDKNEKEIMGNKNFLNIKEENSFENLSYNVENLNQDIKGTLEKCILKEYLSTKSYNRKNILFKNNYYFNEENVEGFGVFTNEKLIKNNNSLNLLINKFNNYCISMIKDKKFTLDKFYDDLKNKVEDTDLNPVQEKKELHFNLENKKKSLSHKEYTNNELSENKNYLNKHFPAFMQDLKNNRPSSKKNYSDLYNIGRHLFVLNTKKCQNNQSLLIGTIEYDQHILDIVKDYHMKINYLLNLFYTSYIPEQNKRNKILENLSRIKDEIQAKQEEYNSVLIMGKPLLIHLFEQISICKKFNEKLHKYIEEKRKKA</sequence>
<feature type="compositionally biased region" description="Low complexity" evidence="1">
    <location>
        <begin position="173"/>
        <end position="183"/>
    </location>
</feature>
<gene>
    <name evidence="4" type="primary">PmUG01_08032500</name>
    <name evidence="3" type="ORF">PMALA_010030</name>
    <name evidence="4" type="ORF">PMUG01_08032500</name>
</gene>
<dbReference type="SMART" id="SM00751">
    <property type="entry name" value="BSD"/>
    <property type="match status" value="2"/>
</dbReference>
<name>A0A1A8VVF3_PLAMA</name>
<feature type="domain" description="BSD" evidence="2">
    <location>
        <begin position="340"/>
        <end position="393"/>
    </location>
</feature>
<dbReference type="EMBL" id="LT594629">
    <property type="protein sequence ID" value="SCN12200.1"/>
    <property type="molecule type" value="Genomic_DNA"/>
</dbReference>
<dbReference type="Proteomes" id="UP000219813">
    <property type="component" value="Chromosome 8"/>
</dbReference>
<organism evidence="3 5">
    <name type="scientific">Plasmodium malariae</name>
    <dbReference type="NCBI Taxonomy" id="5858"/>
    <lineage>
        <taxon>Eukaryota</taxon>
        <taxon>Sar</taxon>
        <taxon>Alveolata</taxon>
        <taxon>Apicomplexa</taxon>
        <taxon>Aconoidasida</taxon>
        <taxon>Haemosporida</taxon>
        <taxon>Plasmodiidae</taxon>
        <taxon>Plasmodium</taxon>
        <taxon>Plasmodium (Plasmodium)</taxon>
    </lineage>
</organism>
<dbReference type="GeneID" id="39868307"/>
<feature type="compositionally biased region" description="Basic and acidic residues" evidence="1">
    <location>
        <begin position="214"/>
        <end position="249"/>
    </location>
</feature>